<dbReference type="InterPro" id="IPR036812">
    <property type="entry name" value="NAD(P)_OxRdtase_dom_sf"/>
</dbReference>
<name>A0ABT0HSL4_9BACT</name>
<reference evidence="2 3" key="1">
    <citation type="submission" date="2022-04" db="EMBL/GenBank/DDBJ databases">
        <title>Spirosoma sp. strain RP8 genome sequencing and assembly.</title>
        <authorList>
            <person name="Jung Y."/>
        </authorList>
    </citation>
    <scope>NUCLEOTIDE SEQUENCE [LARGE SCALE GENOMIC DNA]</scope>
    <source>
        <strain evidence="2 3">RP8</strain>
    </source>
</reference>
<dbReference type="InterPro" id="IPR020471">
    <property type="entry name" value="AKR"/>
</dbReference>
<dbReference type="PANTHER" id="PTHR42686">
    <property type="entry name" value="GH17980P-RELATED"/>
    <property type="match status" value="1"/>
</dbReference>
<dbReference type="Proteomes" id="UP001202180">
    <property type="component" value="Unassembled WGS sequence"/>
</dbReference>
<gene>
    <name evidence="2" type="ORF">M0L20_25075</name>
</gene>
<dbReference type="InterPro" id="IPR023210">
    <property type="entry name" value="NADP_OxRdtase_dom"/>
</dbReference>
<comment type="caution">
    <text evidence="2">The sequence shown here is derived from an EMBL/GenBank/DDBJ whole genome shotgun (WGS) entry which is preliminary data.</text>
</comment>
<evidence type="ECO:0000313" key="2">
    <source>
        <dbReference type="EMBL" id="MCK8495169.1"/>
    </source>
</evidence>
<dbReference type="CDD" id="cd19152">
    <property type="entry name" value="AKR_AKR15A"/>
    <property type="match status" value="1"/>
</dbReference>
<dbReference type="Gene3D" id="3.20.20.100">
    <property type="entry name" value="NADP-dependent oxidoreductase domain"/>
    <property type="match status" value="1"/>
</dbReference>
<protein>
    <submittedName>
        <fullName evidence="2">Aldo/keto reductase</fullName>
    </submittedName>
</protein>
<evidence type="ECO:0000259" key="1">
    <source>
        <dbReference type="Pfam" id="PF00248"/>
    </source>
</evidence>
<sequence>MTTTAQQTTAPTWAQQNIPEIGLGGVAIGNEFEEISDVEAQQTMEAAWQAGVRYYDVSPWYGLGLAERRYGHFLHNQKRDAYIISSKVGKLLKASKHNKGADYFPYAHSPNDVVFDYSADGVRRSIEDSLQRLGIDSLDIVFVHDLSPDNKLLGDWLEHFSVAQQGAFPELSRMREEGIIKAWGLGVNCPEPILKTMEVADPDIFLLASQYSLIDHEHALNHVFPEISKRNLSLVMGSNLNAGFLSGSERYNYDPKKPIPAEYLTKRDKLKAIAKAHNVDLRTAALQFALFPDVAVSVIPGARTQEQVTENVASLQTEIPDAFWQELKDQNLIADNAPVKRVHR</sequence>
<organism evidence="2 3">
    <name type="scientific">Spirosoma liriopis</name>
    <dbReference type="NCBI Taxonomy" id="2937440"/>
    <lineage>
        <taxon>Bacteria</taxon>
        <taxon>Pseudomonadati</taxon>
        <taxon>Bacteroidota</taxon>
        <taxon>Cytophagia</taxon>
        <taxon>Cytophagales</taxon>
        <taxon>Cytophagaceae</taxon>
        <taxon>Spirosoma</taxon>
    </lineage>
</organism>
<accession>A0ABT0HSL4</accession>
<keyword evidence="3" id="KW-1185">Reference proteome</keyword>
<proteinExistence type="predicted"/>
<dbReference type="SUPFAM" id="SSF51430">
    <property type="entry name" value="NAD(P)-linked oxidoreductase"/>
    <property type="match status" value="1"/>
</dbReference>
<dbReference type="EMBL" id="JALPRF010000006">
    <property type="protein sequence ID" value="MCK8495169.1"/>
    <property type="molecule type" value="Genomic_DNA"/>
</dbReference>
<feature type="domain" description="NADP-dependent oxidoreductase" evidence="1">
    <location>
        <begin position="20"/>
        <end position="328"/>
    </location>
</feature>
<dbReference type="PANTHER" id="PTHR42686:SF1">
    <property type="entry name" value="GH17980P-RELATED"/>
    <property type="match status" value="1"/>
</dbReference>
<dbReference type="RefSeq" id="WP_248479869.1">
    <property type="nucleotide sequence ID" value="NZ_JALPRF010000006.1"/>
</dbReference>
<dbReference type="Pfam" id="PF00248">
    <property type="entry name" value="Aldo_ket_red"/>
    <property type="match status" value="1"/>
</dbReference>
<evidence type="ECO:0000313" key="3">
    <source>
        <dbReference type="Proteomes" id="UP001202180"/>
    </source>
</evidence>